<evidence type="ECO:0000313" key="2">
    <source>
        <dbReference type="EMBL" id="GGF45975.1"/>
    </source>
</evidence>
<dbReference type="Proteomes" id="UP000646365">
    <property type="component" value="Unassembled WGS sequence"/>
</dbReference>
<dbReference type="EMBL" id="BMJQ01000023">
    <property type="protein sequence ID" value="GGF45975.1"/>
    <property type="molecule type" value="Genomic_DNA"/>
</dbReference>
<evidence type="ECO:0000256" key="1">
    <source>
        <dbReference type="SAM" id="MobiDB-lite"/>
    </source>
</evidence>
<accession>A0A8J3E6X7</accession>
<reference evidence="2" key="2">
    <citation type="submission" date="2020-09" db="EMBL/GenBank/DDBJ databases">
        <authorList>
            <person name="Sun Q."/>
            <person name="Zhou Y."/>
        </authorList>
    </citation>
    <scope>NUCLEOTIDE SEQUENCE</scope>
    <source>
        <strain evidence="2">CGMCC 1.15725</strain>
    </source>
</reference>
<dbReference type="AlphaFoldDB" id="A0A8J3E6X7"/>
<reference evidence="2" key="1">
    <citation type="journal article" date="2014" name="Int. J. Syst. Evol. Microbiol.">
        <title>Complete genome sequence of Corynebacterium casei LMG S-19264T (=DSM 44701T), isolated from a smear-ripened cheese.</title>
        <authorList>
            <consortium name="US DOE Joint Genome Institute (JGI-PGF)"/>
            <person name="Walter F."/>
            <person name="Albersmeier A."/>
            <person name="Kalinowski J."/>
            <person name="Ruckert C."/>
        </authorList>
    </citation>
    <scope>NUCLEOTIDE SEQUENCE</scope>
    <source>
        <strain evidence="2">CGMCC 1.15725</strain>
    </source>
</reference>
<comment type="caution">
    <text evidence="2">The sequence shown here is derived from an EMBL/GenBank/DDBJ whole genome shotgun (WGS) entry which is preliminary data.</text>
</comment>
<feature type="compositionally biased region" description="Polar residues" evidence="1">
    <location>
        <begin position="1"/>
        <end position="22"/>
    </location>
</feature>
<proteinExistence type="predicted"/>
<name>A0A8J3E6X7_9PROT</name>
<protein>
    <submittedName>
        <fullName evidence="2">Uncharacterized protein</fullName>
    </submittedName>
</protein>
<feature type="region of interest" description="Disordered" evidence="1">
    <location>
        <begin position="1"/>
        <end position="26"/>
    </location>
</feature>
<sequence length="84" mass="8621">MSISPSAVSQTARRVPSTSTGISGARMRDGFKGAADVMIAATIGPAGPLAASTACPPAAEIAVPLVRQTRYMEERAIPHSPEKT</sequence>
<evidence type="ECO:0000313" key="3">
    <source>
        <dbReference type="Proteomes" id="UP000646365"/>
    </source>
</evidence>
<gene>
    <name evidence="2" type="ORF">GCM10011611_60590</name>
</gene>
<organism evidence="2 3">
    <name type="scientific">Aliidongia dinghuensis</name>
    <dbReference type="NCBI Taxonomy" id="1867774"/>
    <lineage>
        <taxon>Bacteria</taxon>
        <taxon>Pseudomonadati</taxon>
        <taxon>Pseudomonadota</taxon>
        <taxon>Alphaproteobacteria</taxon>
        <taxon>Rhodospirillales</taxon>
        <taxon>Dongiaceae</taxon>
        <taxon>Aliidongia</taxon>
    </lineage>
</organism>
<keyword evidence="3" id="KW-1185">Reference proteome</keyword>